<dbReference type="SUPFAM" id="SSF54928">
    <property type="entry name" value="RNA-binding domain, RBD"/>
    <property type="match status" value="1"/>
</dbReference>
<keyword evidence="6" id="KW-1185">Reference proteome</keyword>
<evidence type="ECO:0000313" key="6">
    <source>
        <dbReference type="Proteomes" id="UP000790347"/>
    </source>
</evidence>
<accession>A0A922KZX4</accession>
<name>A0A922KZX4_DERFA</name>
<dbReference type="Gene3D" id="3.30.70.330">
    <property type="match status" value="1"/>
</dbReference>
<dbReference type="InterPro" id="IPR035979">
    <property type="entry name" value="RBD_domain_sf"/>
</dbReference>
<sequence length="77" mass="9214">MVKKFDKQNNDEQQEKEQPEPISESGRIFIRNLSYTCMEDDLRQLFEKFGTITELHIPIDSYTKKPKRFCFCNIHVS</sequence>
<evidence type="ECO:0000313" key="5">
    <source>
        <dbReference type="EMBL" id="KAH9501391.1"/>
    </source>
</evidence>
<feature type="compositionally biased region" description="Basic and acidic residues" evidence="3">
    <location>
        <begin position="1"/>
        <end position="19"/>
    </location>
</feature>
<comment type="caution">
    <text evidence="5">The sequence shown here is derived from an EMBL/GenBank/DDBJ whole genome shotgun (WGS) entry which is preliminary data.</text>
</comment>
<evidence type="ECO:0000256" key="2">
    <source>
        <dbReference type="PROSITE-ProRule" id="PRU00176"/>
    </source>
</evidence>
<organism evidence="5 6">
    <name type="scientific">Dermatophagoides farinae</name>
    <name type="common">American house dust mite</name>
    <dbReference type="NCBI Taxonomy" id="6954"/>
    <lineage>
        <taxon>Eukaryota</taxon>
        <taxon>Metazoa</taxon>
        <taxon>Ecdysozoa</taxon>
        <taxon>Arthropoda</taxon>
        <taxon>Chelicerata</taxon>
        <taxon>Arachnida</taxon>
        <taxon>Acari</taxon>
        <taxon>Acariformes</taxon>
        <taxon>Sarcoptiformes</taxon>
        <taxon>Astigmata</taxon>
        <taxon>Psoroptidia</taxon>
        <taxon>Analgoidea</taxon>
        <taxon>Pyroglyphidae</taxon>
        <taxon>Dermatophagoidinae</taxon>
        <taxon>Dermatophagoides</taxon>
    </lineage>
</organism>
<reference evidence="5" key="2">
    <citation type="journal article" date="2022" name="Res Sq">
        <title>Comparative Genomics Reveals Insights into the Divergent Evolution of Astigmatic Mites and Household Pest Adaptations.</title>
        <authorList>
            <person name="Xiong Q."/>
            <person name="Wan A.T.-Y."/>
            <person name="Liu X.-Y."/>
            <person name="Fung C.S.-H."/>
            <person name="Xiao X."/>
            <person name="Malainual N."/>
            <person name="Hou J."/>
            <person name="Wang L."/>
            <person name="Wang M."/>
            <person name="Yang K."/>
            <person name="Cui Y."/>
            <person name="Leung E."/>
            <person name="Nong W."/>
            <person name="Shin S.-K."/>
            <person name="Au S."/>
            <person name="Jeong K.Y."/>
            <person name="Chew F.T."/>
            <person name="Hui J."/>
            <person name="Leung T.F."/>
            <person name="Tungtrongchitr A."/>
            <person name="Zhong N."/>
            <person name="Liu Z."/>
            <person name="Tsui S."/>
        </authorList>
    </citation>
    <scope>NUCLEOTIDE SEQUENCE</scope>
    <source>
        <strain evidence="5">Derf</strain>
        <tissue evidence="5">Whole organism</tissue>
    </source>
</reference>
<dbReference type="GO" id="GO:0003723">
    <property type="term" value="F:RNA binding"/>
    <property type="evidence" value="ECO:0007669"/>
    <property type="project" value="UniProtKB-UniRule"/>
</dbReference>
<evidence type="ECO:0000256" key="3">
    <source>
        <dbReference type="SAM" id="MobiDB-lite"/>
    </source>
</evidence>
<dbReference type="AlphaFoldDB" id="A0A922KZX4"/>
<protein>
    <submittedName>
        <fullName evidence="5">RNA-binding protein 19</fullName>
    </submittedName>
</protein>
<evidence type="ECO:0000256" key="1">
    <source>
        <dbReference type="ARBA" id="ARBA00022884"/>
    </source>
</evidence>
<proteinExistence type="predicted"/>
<keyword evidence="1 2" id="KW-0694">RNA-binding</keyword>
<dbReference type="InterPro" id="IPR000504">
    <property type="entry name" value="RRM_dom"/>
</dbReference>
<dbReference type="Proteomes" id="UP000790347">
    <property type="component" value="Unassembled WGS sequence"/>
</dbReference>
<evidence type="ECO:0000259" key="4">
    <source>
        <dbReference type="PROSITE" id="PS50102"/>
    </source>
</evidence>
<dbReference type="Pfam" id="PF00076">
    <property type="entry name" value="RRM_1"/>
    <property type="match status" value="1"/>
</dbReference>
<reference evidence="5" key="1">
    <citation type="submission" date="2013-05" db="EMBL/GenBank/DDBJ databases">
        <authorList>
            <person name="Yim A.K.Y."/>
            <person name="Chan T.F."/>
            <person name="Ji K.M."/>
            <person name="Liu X.Y."/>
            <person name="Zhou J.W."/>
            <person name="Li R.Q."/>
            <person name="Yang K.Y."/>
            <person name="Li J."/>
            <person name="Li M."/>
            <person name="Law P.T.W."/>
            <person name="Wu Y.L."/>
            <person name="Cai Z.L."/>
            <person name="Qin H."/>
            <person name="Bao Y."/>
            <person name="Leung R.K.K."/>
            <person name="Ng P.K.S."/>
            <person name="Zou J."/>
            <person name="Zhong X.J."/>
            <person name="Ran P.X."/>
            <person name="Zhong N.S."/>
            <person name="Liu Z.G."/>
            <person name="Tsui S.K.W."/>
        </authorList>
    </citation>
    <scope>NUCLEOTIDE SEQUENCE</scope>
    <source>
        <strain evidence="5">Derf</strain>
        <tissue evidence="5">Whole organism</tissue>
    </source>
</reference>
<dbReference type="PANTHER" id="PTHR10352">
    <property type="entry name" value="EUKARYOTIC TRANSLATION INITIATION FACTOR 3 SUBUNIT G"/>
    <property type="match status" value="1"/>
</dbReference>
<feature type="region of interest" description="Disordered" evidence="3">
    <location>
        <begin position="1"/>
        <end position="25"/>
    </location>
</feature>
<feature type="domain" description="RRM" evidence="4">
    <location>
        <begin position="26"/>
        <end position="77"/>
    </location>
</feature>
<dbReference type="InterPro" id="IPR012677">
    <property type="entry name" value="Nucleotide-bd_a/b_plait_sf"/>
</dbReference>
<dbReference type="PROSITE" id="PS50102">
    <property type="entry name" value="RRM"/>
    <property type="match status" value="1"/>
</dbReference>
<gene>
    <name evidence="5" type="primary">RBM19_2</name>
    <name evidence="5" type="ORF">DERF_012238</name>
</gene>
<dbReference type="EMBL" id="ASGP02000006">
    <property type="protein sequence ID" value="KAH9501391.1"/>
    <property type="molecule type" value="Genomic_DNA"/>
</dbReference>